<dbReference type="PANTHER" id="PTHR46481">
    <property type="entry name" value="ZINC FINGER BED DOMAIN-CONTAINING PROTEIN 4"/>
    <property type="match status" value="1"/>
</dbReference>
<name>A0A811SNS6_9POAL</name>
<dbReference type="Pfam" id="PF14372">
    <property type="entry name" value="hAT-like_RNase-H"/>
    <property type="match status" value="1"/>
</dbReference>
<feature type="domain" description="hAT-like transposase RNase-H fold" evidence="9">
    <location>
        <begin position="427"/>
        <end position="491"/>
    </location>
</feature>
<dbReference type="InterPro" id="IPR052035">
    <property type="entry name" value="ZnF_BED_domain_contain"/>
</dbReference>
<dbReference type="Proteomes" id="UP000604825">
    <property type="component" value="Unassembled WGS sequence"/>
</dbReference>
<dbReference type="EMBL" id="CAJGYO010000622">
    <property type="protein sequence ID" value="CAD6342885.1"/>
    <property type="molecule type" value="Genomic_DNA"/>
</dbReference>
<evidence type="ECO:0000313" key="11">
    <source>
        <dbReference type="Proteomes" id="UP000604825"/>
    </source>
</evidence>
<feature type="domain" description="HAT C-terminal dimerisation" evidence="8">
    <location>
        <begin position="531"/>
        <end position="613"/>
    </location>
</feature>
<evidence type="ECO:0000256" key="1">
    <source>
        <dbReference type="ARBA" id="ARBA00004123"/>
    </source>
</evidence>
<keyword evidence="2" id="KW-0479">Metal-binding</keyword>
<evidence type="ECO:0000256" key="2">
    <source>
        <dbReference type="ARBA" id="ARBA00022723"/>
    </source>
</evidence>
<dbReference type="PANTHER" id="PTHR46481:SF10">
    <property type="entry name" value="ZINC FINGER BED DOMAIN-CONTAINING PROTEIN 39"/>
    <property type="match status" value="1"/>
</dbReference>
<evidence type="ECO:0000256" key="5">
    <source>
        <dbReference type="ARBA" id="ARBA00023125"/>
    </source>
</evidence>
<dbReference type="SUPFAM" id="SSF53098">
    <property type="entry name" value="Ribonuclease H-like"/>
    <property type="match status" value="1"/>
</dbReference>
<comment type="caution">
    <text evidence="10">The sequence shown here is derived from an EMBL/GenBank/DDBJ whole genome shotgun (WGS) entry which is preliminary data.</text>
</comment>
<feature type="region of interest" description="Disordered" evidence="7">
    <location>
        <begin position="646"/>
        <end position="674"/>
    </location>
</feature>
<reference evidence="10" key="1">
    <citation type="submission" date="2020-10" db="EMBL/GenBank/DDBJ databases">
        <authorList>
            <person name="Han B."/>
            <person name="Lu T."/>
            <person name="Zhao Q."/>
            <person name="Huang X."/>
            <person name="Zhao Y."/>
        </authorList>
    </citation>
    <scope>NUCLEOTIDE SEQUENCE</scope>
</reference>
<evidence type="ECO:0000313" key="10">
    <source>
        <dbReference type="EMBL" id="CAD6342885.1"/>
    </source>
</evidence>
<keyword evidence="4" id="KW-0862">Zinc</keyword>
<keyword evidence="6" id="KW-0539">Nucleus</keyword>
<feature type="region of interest" description="Disordered" evidence="7">
    <location>
        <begin position="47"/>
        <end position="67"/>
    </location>
</feature>
<dbReference type="GO" id="GO:0003677">
    <property type="term" value="F:DNA binding"/>
    <property type="evidence" value="ECO:0007669"/>
    <property type="project" value="UniProtKB-KW"/>
</dbReference>
<evidence type="ECO:0000256" key="6">
    <source>
        <dbReference type="ARBA" id="ARBA00023242"/>
    </source>
</evidence>
<dbReference type="OrthoDB" id="2442905at2759"/>
<evidence type="ECO:0000259" key="8">
    <source>
        <dbReference type="Pfam" id="PF05699"/>
    </source>
</evidence>
<feature type="region of interest" description="Disordered" evidence="7">
    <location>
        <begin position="1"/>
        <end position="21"/>
    </location>
</feature>
<evidence type="ECO:0000256" key="3">
    <source>
        <dbReference type="ARBA" id="ARBA00022771"/>
    </source>
</evidence>
<feature type="region of interest" description="Disordered" evidence="7">
    <location>
        <begin position="86"/>
        <end position="115"/>
    </location>
</feature>
<feature type="compositionally biased region" description="Low complexity" evidence="7">
    <location>
        <begin position="96"/>
        <end position="108"/>
    </location>
</feature>
<dbReference type="InterPro" id="IPR008906">
    <property type="entry name" value="HATC_C_dom"/>
</dbReference>
<feature type="compositionally biased region" description="Acidic residues" evidence="7">
    <location>
        <begin position="651"/>
        <end position="674"/>
    </location>
</feature>
<dbReference type="AlphaFoldDB" id="A0A811SNS6"/>
<evidence type="ECO:0000259" key="9">
    <source>
        <dbReference type="Pfam" id="PF14372"/>
    </source>
</evidence>
<dbReference type="GO" id="GO:0008270">
    <property type="term" value="F:zinc ion binding"/>
    <property type="evidence" value="ECO:0007669"/>
    <property type="project" value="UniProtKB-KW"/>
</dbReference>
<evidence type="ECO:0000256" key="4">
    <source>
        <dbReference type="ARBA" id="ARBA00022833"/>
    </source>
</evidence>
<proteinExistence type="predicted"/>
<sequence length="674" mass="75464">MAPTGEGGSAPGLKGKGKIKTKSVHHLLAPLAASTAASSLAATASLAAGSRSKRPSSQSISSSGTCESPATAVSVAASVMGSSAPNVDTNCSGSGAPATTTTPATTTPINVDDDDEQAHLSGKRFKKCTSSVWKYFTKKKEVSEVEGKQFEQLWGYCNFANCNQRYRAEGVCGMTAFKNHLKSKHSIVEEQQQLKVGKNPGSENAHVQSIKYDQEASLKKLNLTITMHEYPFNIVEHEYLVDFIKSLRPSFPIKSRVTVRKEMMDKYLEEKKVLYAHLKTIKCRFSVTMDMWISCQNEGYMCVTIHWIDDNWRMQKRIIGFFNVKGRHTGAKLSESFTKVMWEELMMRAIEAGLDTKRGISMDVSTMWNSTYLMLRDTLYYKDAFIRLKSSNCRRYVKISPSSAEWDNALIIYGCLKKFYDLTEILSGTSYHTVNLFYRGLCDIKLLLDDWGCSGDATIRDMTIAMNDKFDKYWQQSNIALVVACFLDPRKIVKGLPGPSNTADILMGNVDHDLEEFLYDASEPAMVESNELERYITEPLLKIVGEFDILAWWKNKREQYPILSQIVRDVMAIQVSTVASESAFSAAGRVVDPYRNRLDPEMIQALICTKNWVTAARKDSKMVGSIVSDLEVEALANVVAKLKIKEKDKEGDEDNEEAKDMESDPDLMDDADEL</sequence>
<dbReference type="SMART" id="SM00614">
    <property type="entry name" value="ZnF_BED"/>
    <property type="match status" value="1"/>
</dbReference>
<dbReference type="InterPro" id="IPR025525">
    <property type="entry name" value="hAT-like_transposase_RNase-H"/>
</dbReference>
<dbReference type="GO" id="GO:0046983">
    <property type="term" value="F:protein dimerization activity"/>
    <property type="evidence" value="ECO:0007669"/>
    <property type="project" value="InterPro"/>
</dbReference>
<keyword evidence="11" id="KW-1185">Reference proteome</keyword>
<dbReference type="InterPro" id="IPR012337">
    <property type="entry name" value="RNaseH-like_sf"/>
</dbReference>
<protein>
    <submittedName>
        <fullName evidence="10">Uncharacterized protein</fullName>
    </submittedName>
</protein>
<feature type="compositionally biased region" description="Gly residues" evidence="7">
    <location>
        <begin position="1"/>
        <end position="10"/>
    </location>
</feature>
<keyword evidence="5" id="KW-0238">DNA-binding</keyword>
<gene>
    <name evidence="10" type="ORF">NCGR_LOCUS66983</name>
</gene>
<comment type="subcellular location">
    <subcellularLocation>
        <location evidence="1">Nucleus</location>
    </subcellularLocation>
</comment>
<dbReference type="GO" id="GO:0005634">
    <property type="term" value="C:nucleus"/>
    <property type="evidence" value="ECO:0007669"/>
    <property type="project" value="UniProtKB-SubCell"/>
</dbReference>
<organism evidence="10 11">
    <name type="scientific">Miscanthus lutarioriparius</name>
    <dbReference type="NCBI Taxonomy" id="422564"/>
    <lineage>
        <taxon>Eukaryota</taxon>
        <taxon>Viridiplantae</taxon>
        <taxon>Streptophyta</taxon>
        <taxon>Embryophyta</taxon>
        <taxon>Tracheophyta</taxon>
        <taxon>Spermatophyta</taxon>
        <taxon>Magnoliopsida</taxon>
        <taxon>Liliopsida</taxon>
        <taxon>Poales</taxon>
        <taxon>Poaceae</taxon>
        <taxon>PACMAD clade</taxon>
        <taxon>Panicoideae</taxon>
        <taxon>Andropogonodae</taxon>
        <taxon>Andropogoneae</taxon>
        <taxon>Saccharinae</taxon>
        <taxon>Miscanthus</taxon>
    </lineage>
</organism>
<dbReference type="Pfam" id="PF05699">
    <property type="entry name" value="Dimer_Tnp_hAT"/>
    <property type="match status" value="1"/>
</dbReference>
<keyword evidence="3" id="KW-0863">Zinc-finger</keyword>
<accession>A0A811SNS6</accession>
<evidence type="ECO:0000256" key="7">
    <source>
        <dbReference type="SAM" id="MobiDB-lite"/>
    </source>
</evidence>